<keyword evidence="2 13" id="KW-0963">Cytoplasm</keyword>
<feature type="domain" description="Dihydrodipicolinate reductase N-terminal" evidence="14">
    <location>
        <begin position="11"/>
        <end position="115"/>
    </location>
</feature>
<dbReference type="Gene3D" id="3.40.50.720">
    <property type="entry name" value="NAD(P)-binding Rossmann-like Domain"/>
    <property type="match status" value="1"/>
</dbReference>
<evidence type="ECO:0000256" key="7">
    <source>
        <dbReference type="ARBA" id="ARBA00023027"/>
    </source>
</evidence>
<dbReference type="Pfam" id="PF01113">
    <property type="entry name" value="DapB_N"/>
    <property type="match status" value="1"/>
</dbReference>
<comment type="similarity">
    <text evidence="1 13">Belongs to the DapB family.</text>
</comment>
<evidence type="ECO:0000256" key="1">
    <source>
        <dbReference type="ARBA" id="ARBA00006642"/>
    </source>
</evidence>
<dbReference type="InterPro" id="IPR022663">
    <property type="entry name" value="DapB_C"/>
</dbReference>
<keyword evidence="17" id="KW-1185">Reference proteome</keyword>
<proteinExistence type="inferred from homology"/>
<feature type="active site" description="Proton donor" evidence="13">
    <location>
        <position position="146"/>
    </location>
</feature>
<keyword evidence="7 13" id="KW-0520">NAD</keyword>
<evidence type="ECO:0000256" key="6">
    <source>
        <dbReference type="ARBA" id="ARBA00023002"/>
    </source>
</evidence>
<accession>A0ABT1JPH2</accession>
<evidence type="ECO:0000256" key="12">
    <source>
        <dbReference type="ARBA" id="ARBA00049396"/>
    </source>
</evidence>
<gene>
    <name evidence="13" type="primary">dapB</name>
    <name evidence="16" type="ORF">G443_004705</name>
</gene>
<evidence type="ECO:0000313" key="17">
    <source>
        <dbReference type="Proteomes" id="UP000791080"/>
    </source>
</evidence>
<dbReference type="PANTHER" id="PTHR20836">
    <property type="entry name" value="DIHYDRODIPICOLINATE REDUCTASE"/>
    <property type="match status" value="1"/>
</dbReference>
<feature type="binding site" evidence="13">
    <location>
        <begin position="17"/>
        <end position="22"/>
    </location>
    <ligand>
        <name>NAD(+)</name>
        <dbReference type="ChEBI" id="CHEBI:57540"/>
    </ligand>
</feature>
<keyword evidence="8 13" id="KW-0457">Lysine biosynthesis</keyword>
<keyword evidence="6 13" id="KW-0560">Oxidoreductase</keyword>
<organism evidence="16 17">
    <name type="scientific">Actinoalloteichus caeruleus DSM 43889</name>
    <dbReference type="NCBI Taxonomy" id="1120930"/>
    <lineage>
        <taxon>Bacteria</taxon>
        <taxon>Bacillati</taxon>
        <taxon>Actinomycetota</taxon>
        <taxon>Actinomycetes</taxon>
        <taxon>Pseudonocardiales</taxon>
        <taxon>Pseudonocardiaceae</taxon>
        <taxon>Actinoalloteichus</taxon>
        <taxon>Actinoalloteichus cyanogriseus</taxon>
    </lineage>
</organism>
<evidence type="ECO:0000256" key="3">
    <source>
        <dbReference type="ARBA" id="ARBA00022605"/>
    </source>
</evidence>
<reference evidence="16 17" key="1">
    <citation type="submission" date="2013-07" db="EMBL/GenBank/DDBJ databases">
        <authorList>
            <consortium name="DOE Joint Genome Institute"/>
            <person name="Reeve W."/>
            <person name="Huntemann M."/>
            <person name="Han J."/>
            <person name="Chen A."/>
            <person name="Kyrpides N."/>
            <person name="Mavromatis K."/>
            <person name="Markowitz V."/>
            <person name="Palaniappan K."/>
            <person name="Ivanova N."/>
            <person name="Schaumberg A."/>
            <person name="Pati A."/>
            <person name="Liolios K."/>
            <person name="Nordberg H.P."/>
            <person name="Cantor M.N."/>
            <person name="Hua S.X."/>
            <person name="Woyke T."/>
        </authorList>
    </citation>
    <scope>NUCLEOTIDE SEQUENCE [LARGE SCALE GENOMIC DNA]</scope>
    <source>
        <strain evidence="16 17">DSM 43889</strain>
    </source>
</reference>
<dbReference type="NCBIfam" id="TIGR00036">
    <property type="entry name" value="dapB"/>
    <property type="match status" value="1"/>
</dbReference>
<dbReference type="InterPro" id="IPR000846">
    <property type="entry name" value="DapB_N"/>
</dbReference>
<comment type="caution">
    <text evidence="13">Was originally thought to be a dihydrodipicolinate reductase (DHDPR), catalyzing the conversion of dihydrodipicolinate to tetrahydrodipicolinate. However, it was shown in E.coli that the substrate of the enzymatic reaction is not dihydrodipicolinate (DHDP) but in fact (2S,4S)-4-hydroxy-2,3,4,5-tetrahydrodipicolinic acid (HTPA), the product released by the DapA-catalyzed reaction.</text>
</comment>
<dbReference type="InterPro" id="IPR022664">
    <property type="entry name" value="DapB_N_CS"/>
</dbReference>
<feature type="binding site" evidence="13">
    <location>
        <position position="43"/>
    </location>
    <ligand>
        <name>NAD(+)</name>
        <dbReference type="ChEBI" id="CHEBI:57540"/>
    </ligand>
</feature>
<dbReference type="SUPFAM" id="SSF51735">
    <property type="entry name" value="NAD(P)-binding Rossmann-fold domains"/>
    <property type="match status" value="1"/>
</dbReference>
<evidence type="ECO:0000256" key="9">
    <source>
        <dbReference type="ARBA" id="ARBA00037922"/>
    </source>
</evidence>
<dbReference type="PIRSF" id="PIRSF000161">
    <property type="entry name" value="DHPR"/>
    <property type="match status" value="1"/>
</dbReference>
<comment type="pathway">
    <text evidence="9 13">Amino-acid biosynthesis; L-lysine biosynthesis via DAP pathway; (S)-tetrahydrodipicolinate from L-aspartate: step 4/4.</text>
</comment>
<comment type="subcellular location">
    <subcellularLocation>
        <location evidence="13">Cytoplasm</location>
    </subcellularLocation>
</comment>
<evidence type="ECO:0000313" key="16">
    <source>
        <dbReference type="EMBL" id="MCP2334435.1"/>
    </source>
</evidence>
<comment type="caution">
    <text evidence="16">The sequence shown here is derived from an EMBL/GenBank/DDBJ whole genome shotgun (WGS) entry which is preliminary data.</text>
</comment>
<name>A0ABT1JPH2_ACTCY</name>
<feature type="binding site" evidence="13">
    <location>
        <begin position="152"/>
        <end position="153"/>
    </location>
    <ligand>
        <name>(S)-2,3,4,5-tetrahydrodipicolinate</name>
        <dbReference type="ChEBI" id="CHEBI:16845"/>
    </ligand>
</feature>
<evidence type="ECO:0000259" key="15">
    <source>
        <dbReference type="Pfam" id="PF05173"/>
    </source>
</evidence>
<evidence type="ECO:0000256" key="13">
    <source>
        <dbReference type="HAMAP-Rule" id="MF_00102"/>
    </source>
</evidence>
<comment type="catalytic activity">
    <reaction evidence="12 13">
        <text>(S)-2,3,4,5-tetrahydrodipicolinate + NAD(+) + H2O = (2S,4S)-4-hydroxy-2,3,4,5-tetrahydrodipicolinate + NADH + H(+)</text>
        <dbReference type="Rhea" id="RHEA:35323"/>
        <dbReference type="ChEBI" id="CHEBI:15377"/>
        <dbReference type="ChEBI" id="CHEBI:15378"/>
        <dbReference type="ChEBI" id="CHEBI:16845"/>
        <dbReference type="ChEBI" id="CHEBI:57540"/>
        <dbReference type="ChEBI" id="CHEBI:57945"/>
        <dbReference type="ChEBI" id="CHEBI:67139"/>
        <dbReference type="EC" id="1.17.1.8"/>
    </reaction>
</comment>
<dbReference type="InterPro" id="IPR036291">
    <property type="entry name" value="NAD(P)-bd_dom_sf"/>
</dbReference>
<evidence type="ECO:0000256" key="4">
    <source>
        <dbReference type="ARBA" id="ARBA00022857"/>
    </source>
</evidence>
<feature type="binding site" evidence="13">
    <location>
        <begin position="112"/>
        <end position="115"/>
    </location>
    <ligand>
        <name>NAD(+)</name>
        <dbReference type="ChEBI" id="CHEBI:57540"/>
    </ligand>
</feature>
<dbReference type="PROSITE" id="PS01298">
    <property type="entry name" value="DAPB"/>
    <property type="match status" value="1"/>
</dbReference>
<dbReference type="EMBL" id="AUBJ02000001">
    <property type="protein sequence ID" value="MCP2334435.1"/>
    <property type="molecule type" value="Genomic_DNA"/>
</dbReference>
<keyword evidence="4 13" id="KW-0521">NADP</keyword>
<dbReference type="Proteomes" id="UP000791080">
    <property type="component" value="Unassembled WGS sequence"/>
</dbReference>
<comment type="caution">
    <text evidence="13">Lacks conserved residue(s) required for the propagation of feature annotation.</text>
</comment>
<evidence type="ECO:0000256" key="11">
    <source>
        <dbReference type="ARBA" id="ARBA00049080"/>
    </source>
</evidence>
<feature type="binding site" evidence="13">
    <location>
        <begin position="85"/>
        <end position="87"/>
    </location>
    <ligand>
        <name>NAD(+)</name>
        <dbReference type="ChEBI" id="CHEBI:57540"/>
    </ligand>
</feature>
<dbReference type="HAMAP" id="MF_00102">
    <property type="entry name" value="DapB"/>
    <property type="match status" value="1"/>
</dbReference>
<evidence type="ECO:0000256" key="10">
    <source>
        <dbReference type="ARBA" id="ARBA00038983"/>
    </source>
</evidence>
<dbReference type="EC" id="1.17.1.8" evidence="10 13"/>
<feature type="active site" description="Proton donor/acceptor" evidence="13">
    <location>
        <position position="142"/>
    </location>
</feature>
<dbReference type="PANTHER" id="PTHR20836:SF0">
    <property type="entry name" value="4-HYDROXY-TETRAHYDRODIPICOLINATE REDUCTASE 1, CHLOROPLASTIC-RELATED"/>
    <property type="match status" value="1"/>
</dbReference>
<comment type="subunit">
    <text evidence="13">Homotetramer.</text>
</comment>
<dbReference type="SUPFAM" id="SSF55347">
    <property type="entry name" value="Glyceraldehyde-3-phosphate dehydrogenase-like, C-terminal domain"/>
    <property type="match status" value="1"/>
</dbReference>
<dbReference type="RefSeq" id="WP_026419978.1">
    <property type="nucleotide sequence ID" value="NZ_AUBJ02000001.1"/>
</dbReference>
<comment type="catalytic activity">
    <reaction evidence="11 13">
        <text>(S)-2,3,4,5-tetrahydrodipicolinate + NADP(+) + H2O = (2S,4S)-4-hydroxy-2,3,4,5-tetrahydrodipicolinate + NADPH + H(+)</text>
        <dbReference type="Rhea" id="RHEA:35331"/>
        <dbReference type="ChEBI" id="CHEBI:15377"/>
        <dbReference type="ChEBI" id="CHEBI:15378"/>
        <dbReference type="ChEBI" id="CHEBI:16845"/>
        <dbReference type="ChEBI" id="CHEBI:57783"/>
        <dbReference type="ChEBI" id="CHEBI:58349"/>
        <dbReference type="ChEBI" id="CHEBI:67139"/>
        <dbReference type="EC" id="1.17.1.8"/>
    </reaction>
</comment>
<protein>
    <recommendedName>
        <fullName evidence="10 13">4-hydroxy-tetrahydrodipicolinate reductase</fullName>
        <shortName evidence="13">HTPA reductase</shortName>
        <ecNumber evidence="10 13">1.17.1.8</ecNumber>
    </recommendedName>
</protein>
<dbReference type="CDD" id="cd02274">
    <property type="entry name" value="DHDPR_N"/>
    <property type="match status" value="1"/>
</dbReference>
<keyword evidence="3 13" id="KW-0028">Amino-acid biosynthesis</keyword>
<sequence length="257" mass="26690">MSTVDQPSGPVRVGVIGARGRMGSQVCQAVEGAPDLELVAALDSGDPLERLTGAGAQVVVEFTRPDVTMTNIRFCVDHGIHTVVGTSGFDDERLASLSELVAEHPGVGVLVAPNFAIGAVLAMRFAELAARHYESAEIIELHHPRKVDAPSGTADRTARLIAGARRDAGLGAAPDATTQQVPGARGADIAGVPVHSVRLSGLVAHQEVLFGSEGETLTIRHDSVDRSSFMPGVLLAVREVGARPGVTVGIDPLLGLR</sequence>
<comment type="function">
    <text evidence="13">Catalyzes the conversion of 4-hydroxy-tetrahydrodipicolinate (HTPA) to tetrahydrodipicolinate.</text>
</comment>
<evidence type="ECO:0000256" key="2">
    <source>
        <dbReference type="ARBA" id="ARBA00022490"/>
    </source>
</evidence>
<feature type="binding site" evidence="13">
    <location>
        <position position="143"/>
    </location>
    <ligand>
        <name>(S)-2,3,4,5-tetrahydrodipicolinate</name>
        <dbReference type="ChEBI" id="CHEBI:16845"/>
    </ligand>
</feature>
<reference evidence="16 17" key="2">
    <citation type="submission" date="2022-06" db="EMBL/GenBank/DDBJ databases">
        <title>Genomic Encyclopedia of Type Strains, Phase I: the one thousand microbial genomes (KMG-I) project.</title>
        <authorList>
            <person name="Kyrpides N."/>
        </authorList>
    </citation>
    <scope>NUCLEOTIDE SEQUENCE [LARGE SCALE GENOMIC DNA]</scope>
    <source>
        <strain evidence="16 17">DSM 43889</strain>
    </source>
</reference>
<dbReference type="Gene3D" id="3.30.360.10">
    <property type="entry name" value="Dihydrodipicolinate Reductase, domain 2"/>
    <property type="match status" value="1"/>
</dbReference>
<dbReference type="Pfam" id="PF05173">
    <property type="entry name" value="DapB_C"/>
    <property type="match status" value="1"/>
</dbReference>
<evidence type="ECO:0000259" key="14">
    <source>
        <dbReference type="Pfam" id="PF01113"/>
    </source>
</evidence>
<feature type="domain" description="Dihydrodipicolinate reductase C-terminal" evidence="15">
    <location>
        <begin position="118"/>
        <end position="249"/>
    </location>
</feature>
<evidence type="ECO:0000256" key="5">
    <source>
        <dbReference type="ARBA" id="ARBA00022915"/>
    </source>
</evidence>
<evidence type="ECO:0000256" key="8">
    <source>
        <dbReference type="ARBA" id="ARBA00023154"/>
    </source>
</evidence>
<dbReference type="InterPro" id="IPR023940">
    <property type="entry name" value="DHDPR_bac"/>
</dbReference>
<keyword evidence="5 13" id="KW-0220">Diaminopimelate biosynthesis</keyword>